<sequence length="154" mass="17570">LQQQQQQQQQRHQPSPRHNPPPSTTSPSYHGARPRVTEETFEDLLGGFSSSSGQAFGSSRRTQHPKTLAEIRHQKLAQTEDHEALKPMQAPRCIVLEWLEGKEKNVRALLCTLNSVLWEGVRWEQISMADVMTVKQVKQQYRKAARAVHPDKVS</sequence>
<feature type="compositionally biased region" description="Low complexity" evidence="1">
    <location>
        <begin position="1"/>
        <end position="13"/>
    </location>
</feature>
<dbReference type="AlphaFoldDB" id="A0A0R3WVP9"/>
<evidence type="ECO:0000313" key="2">
    <source>
        <dbReference type="WBParaSite" id="TTAC_0000483901-mRNA-1"/>
    </source>
</evidence>
<feature type="region of interest" description="Disordered" evidence="1">
    <location>
        <begin position="1"/>
        <end position="65"/>
    </location>
</feature>
<proteinExistence type="predicted"/>
<name>A0A0R3WVP9_HYDTA</name>
<dbReference type="Gene3D" id="1.10.287.110">
    <property type="entry name" value="DnaJ domain"/>
    <property type="match status" value="1"/>
</dbReference>
<protein>
    <submittedName>
        <fullName evidence="2">J domain-containing protein</fullName>
    </submittedName>
</protein>
<accession>A0A0R3WVP9</accession>
<reference evidence="2" key="1">
    <citation type="submission" date="2017-02" db="UniProtKB">
        <authorList>
            <consortium name="WormBaseParasite"/>
        </authorList>
    </citation>
    <scope>IDENTIFICATION</scope>
</reference>
<dbReference type="GO" id="GO:0072583">
    <property type="term" value="P:clathrin-dependent endocytosis"/>
    <property type="evidence" value="ECO:0007669"/>
    <property type="project" value="TreeGrafter"/>
</dbReference>
<dbReference type="SUPFAM" id="SSF46565">
    <property type="entry name" value="Chaperone J-domain"/>
    <property type="match status" value="1"/>
</dbReference>
<evidence type="ECO:0000256" key="1">
    <source>
        <dbReference type="SAM" id="MobiDB-lite"/>
    </source>
</evidence>
<dbReference type="STRING" id="6205.A0A0R3WVP9"/>
<dbReference type="PANTHER" id="PTHR23172">
    <property type="entry name" value="AUXILIN/CYCLIN G-ASSOCIATED KINASE-RELATED"/>
    <property type="match status" value="1"/>
</dbReference>
<feature type="compositionally biased region" description="Low complexity" evidence="1">
    <location>
        <begin position="46"/>
        <end position="59"/>
    </location>
</feature>
<dbReference type="GO" id="GO:0072318">
    <property type="term" value="P:clathrin coat disassembly"/>
    <property type="evidence" value="ECO:0007669"/>
    <property type="project" value="TreeGrafter"/>
</dbReference>
<dbReference type="WBParaSite" id="TTAC_0000483901-mRNA-1">
    <property type="protein sequence ID" value="TTAC_0000483901-mRNA-1"/>
    <property type="gene ID" value="TTAC_0000483901"/>
</dbReference>
<dbReference type="GO" id="GO:0031982">
    <property type="term" value="C:vesicle"/>
    <property type="evidence" value="ECO:0007669"/>
    <property type="project" value="TreeGrafter"/>
</dbReference>
<dbReference type="GO" id="GO:0005737">
    <property type="term" value="C:cytoplasm"/>
    <property type="evidence" value="ECO:0007669"/>
    <property type="project" value="TreeGrafter"/>
</dbReference>
<dbReference type="PANTHER" id="PTHR23172:SF19">
    <property type="entry name" value="J DOMAIN-CONTAINING PROTEIN"/>
    <property type="match status" value="1"/>
</dbReference>
<dbReference type="GO" id="GO:0030276">
    <property type="term" value="F:clathrin binding"/>
    <property type="evidence" value="ECO:0007669"/>
    <property type="project" value="TreeGrafter"/>
</dbReference>
<dbReference type="InterPro" id="IPR036869">
    <property type="entry name" value="J_dom_sf"/>
</dbReference>
<organism evidence="2">
    <name type="scientific">Hydatigena taeniaeformis</name>
    <name type="common">Feline tapeworm</name>
    <name type="synonym">Taenia taeniaeformis</name>
    <dbReference type="NCBI Taxonomy" id="6205"/>
    <lineage>
        <taxon>Eukaryota</taxon>
        <taxon>Metazoa</taxon>
        <taxon>Spiralia</taxon>
        <taxon>Lophotrochozoa</taxon>
        <taxon>Platyhelminthes</taxon>
        <taxon>Cestoda</taxon>
        <taxon>Eucestoda</taxon>
        <taxon>Cyclophyllidea</taxon>
        <taxon>Taeniidae</taxon>
        <taxon>Hydatigera</taxon>
    </lineage>
</organism>